<dbReference type="InterPro" id="IPR002514">
    <property type="entry name" value="Transposase_8"/>
</dbReference>
<dbReference type="EMBL" id="RAXV01000021">
    <property type="protein sequence ID" value="RKG30745.1"/>
    <property type="molecule type" value="Genomic_DNA"/>
</dbReference>
<protein>
    <submittedName>
        <fullName evidence="3">Transposase</fullName>
    </submittedName>
</protein>
<keyword evidence="4" id="KW-1185">Reference proteome</keyword>
<dbReference type="GO" id="GO:0004803">
    <property type="term" value="F:transposase activity"/>
    <property type="evidence" value="ECO:0007669"/>
    <property type="project" value="InterPro"/>
</dbReference>
<evidence type="ECO:0000256" key="1">
    <source>
        <dbReference type="ARBA" id="ARBA00009964"/>
    </source>
</evidence>
<comment type="caution">
    <text evidence="3">The sequence shown here is derived from an EMBL/GenBank/DDBJ whole genome shotgun (WGS) entry which is preliminary data.</text>
</comment>
<evidence type="ECO:0000256" key="2">
    <source>
        <dbReference type="SAM" id="Coils"/>
    </source>
</evidence>
<dbReference type="GO" id="GO:0006313">
    <property type="term" value="P:DNA transposition"/>
    <property type="evidence" value="ECO:0007669"/>
    <property type="project" value="InterPro"/>
</dbReference>
<accession>A0A3A8E813</accession>
<dbReference type="AlphaFoldDB" id="A0A3A8E813"/>
<organism evidence="3 4">
    <name type="scientific">Acinetobacter tianfuensis</name>
    <dbReference type="NCBI Taxonomy" id="2419603"/>
    <lineage>
        <taxon>Bacteria</taxon>
        <taxon>Pseudomonadati</taxon>
        <taxon>Pseudomonadota</taxon>
        <taxon>Gammaproteobacteria</taxon>
        <taxon>Moraxellales</taxon>
        <taxon>Moraxellaceae</taxon>
        <taxon>Acinetobacter</taxon>
    </lineage>
</organism>
<dbReference type="GO" id="GO:0003677">
    <property type="term" value="F:DNA binding"/>
    <property type="evidence" value="ECO:0007669"/>
    <property type="project" value="InterPro"/>
</dbReference>
<dbReference type="Pfam" id="PF01527">
    <property type="entry name" value="HTH_Tnp_1"/>
    <property type="match status" value="1"/>
</dbReference>
<sequence length="94" mass="10981">MSGQRYTSEFKDEAVKLMTGCGYSVTYDAERLGVSQRSIYKWLKAVQPLHNNSDEHELFEAMREILCLKSQLKQTEEERDILKKAARYFVSLLE</sequence>
<comment type="similarity">
    <text evidence="1">Belongs to the transposase 8 family.</text>
</comment>
<dbReference type="InterPro" id="IPR009057">
    <property type="entry name" value="Homeodomain-like_sf"/>
</dbReference>
<reference evidence="3 4" key="1">
    <citation type="submission" date="2018-09" db="EMBL/GenBank/DDBJ databases">
        <title>The draft genome of Acinetobacter spp. strains.</title>
        <authorList>
            <person name="Qin J."/>
            <person name="Feng Y."/>
            <person name="Zong Z."/>
        </authorList>
    </citation>
    <scope>NUCLEOTIDE SEQUENCE [LARGE SCALE GENOMIC DNA]</scope>
    <source>
        <strain evidence="3 4">WCHAc060012</strain>
    </source>
</reference>
<evidence type="ECO:0000313" key="4">
    <source>
        <dbReference type="Proteomes" id="UP000282388"/>
    </source>
</evidence>
<dbReference type="Gene3D" id="1.10.10.60">
    <property type="entry name" value="Homeodomain-like"/>
    <property type="match status" value="1"/>
</dbReference>
<feature type="coiled-coil region" evidence="2">
    <location>
        <begin position="58"/>
        <end position="85"/>
    </location>
</feature>
<proteinExistence type="inferred from homology"/>
<keyword evidence="2" id="KW-0175">Coiled coil</keyword>
<dbReference type="OrthoDB" id="9803878at2"/>
<dbReference type="SUPFAM" id="SSF46689">
    <property type="entry name" value="Homeodomain-like"/>
    <property type="match status" value="1"/>
</dbReference>
<gene>
    <name evidence="3" type="ORF">D7V32_10550</name>
</gene>
<name>A0A3A8E813_9GAMM</name>
<evidence type="ECO:0000313" key="3">
    <source>
        <dbReference type="EMBL" id="RKG30745.1"/>
    </source>
</evidence>
<dbReference type="Proteomes" id="UP000282388">
    <property type="component" value="Unassembled WGS sequence"/>
</dbReference>